<dbReference type="AlphaFoldDB" id="A0A927H5D7"/>
<reference evidence="3" key="1">
    <citation type="submission" date="2020-09" db="EMBL/GenBank/DDBJ databases">
        <title>A novel bacterium of genus Paenibacillus, isolated from South China Sea.</title>
        <authorList>
            <person name="Huang H."/>
            <person name="Mo K."/>
            <person name="Hu Y."/>
        </authorList>
    </citation>
    <scope>NUCLEOTIDE SEQUENCE</scope>
    <source>
        <strain evidence="3">IB182493</strain>
    </source>
</reference>
<dbReference type="EMBL" id="JACXIY010000014">
    <property type="protein sequence ID" value="MBD2869371.1"/>
    <property type="molecule type" value="Genomic_DNA"/>
</dbReference>
<dbReference type="Pfam" id="PF16571">
    <property type="entry name" value="FBP_C"/>
    <property type="match status" value="1"/>
</dbReference>
<name>A0A927H5D7_9BACL</name>
<feature type="domain" description="Elongation factor G-binding protein N-terminal" evidence="1">
    <location>
        <begin position="5"/>
        <end position="86"/>
    </location>
</feature>
<feature type="domain" description="Elongation factor G-binding protein C-terminal treble-clef zinc-finger" evidence="2">
    <location>
        <begin position="100"/>
        <end position="206"/>
    </location>
</feature>
<evidence type="ECO:0000313" key="4">
    <source>
        <dbReference type="Proteomes" id="UP000632125"/>
    </source>
</evidence>
<accession>A0A927H5D7</accession>
<dbReference type="InterPro" id="IPR038344">
    <property type="entry name" value="EF-G_N_sf"/>
</dbReference>
<evidence type="ECO:0000313" key="3">
    <source>
        <dbReference type="EMBL" id="MBD2869371.1"/>
    </source>
</evidence>
<dbReference type="Pfam" id="PF07299">
    <property type="entry name" value="EF-G-binding_N"/>
    <property type="match status" value="1"/>
</dbReference>
<dbReference type="Gene3D" id="1.20.1280.250">
    <property type="match status" value="1"/>
</dbReference>
<evidence type="ECO:0000259" key="2">
    <source>
        <dbReference type="Pfam" id="PF16571"/>
    </source>
</evidence>
<proteinExistence type="predicted"/>
<dbReference type="RefSeq" id="WP_190861406.1">
    <property type="nucleotide sequence ID" value="NZ_JACXIY010000014.1"/>
</dbReference>
<evidence type="ECO:0000259" key="1">
    <source>
        <dbReference type="Pfam" id="PF07299"/>
    </source>
</evidence>
<gene>
    <name evidence="3" type="ORF">IDH41_12350</name>
</gene>
<dbReference type="InterPro" id="IPR032330">
    <property type="entry name" value="EF-G-binding_C"/>
</dbReference>
<organism evidence="3 4">
    <name type="scientific">Paenibacillus arenilitoris</name>
    <dbReference type="NCBI Taxonomy" id="2772299"/>
    <lineage>
        <taxon>Bacteria</taxon>
        <taxon>Bacillati</taxon>
        <taxon>Bacillota</taxon>
        <taxon>Bacilli</taxon>
        <taxon>Bacillales</taxon>
        <taxon>Paenibacillaceae</taxon>
        <taxon>Paenibacillus</taxon>
    </lineage>
</organism>
<dbReference type="CDD" id="cd16342">
    <property type="entry name" value="FusC_FusB"/>
    <property type="match status" value="1"/>
</dbReference>
<dbReference type="Proteomes" id="UP000632125">
    <property type="component" value="Unassembled WGS sequence"/>
</dbReference>
<protein>
    <submittedName>
        <fullName evidence="3">FusB/FusC family EF-G-binding protein</fullName>
    </submittedName>
</protein>
<dbReference type="InterPro" id="IPR010841">
    <property type="entry name" value="EF-G-binding_N"/>
</dbReference>
<comment type="caution">
    <text evidence="3">The sequence shown here is derived from an EMBL/GenBank/DDBJ whole genome shotgun (WGS) entry which is preliminary data.</text>
</comment>
<keyword evidence="4" id="KW-1185">Reference proteome</keyword>
<sequence>MCQPFIRNHQYNFIKKQAAVLQQALRSIADLKVLESVRSGTDAKIGGLFPEATDEQRRLLDVSALKTSEDFQRYLKELEPYLTMFPSITKNQIQKLFPKNKKLKLPDLEAFDLRHTSYLGWTDVSTNKLFIVYPSGDGFGFVGVEGRFTPTNKKSYCFACNRYEELALFSAVTKKRPANASPDYYKAVGNYLCMNSLECNKNMTDTSALERFIESVNG</sequence>